<keyword evidence="8" id="KW-1185">Reference proteome</keyword>
<sequence>MPLWPEPVQLSKFFGITASGLLTGTIISQSTVATPLLLASTNHEIILRQFKALTRQLGRPVTTAALIASLSYFATAYLRFTTHSRVRHTHVLRYLAAGAAVMMVLPYRWLVMRRTEGKLHRLYEEEVEGLGFAMRSKEGEVVVKGEVRQLVDWWGLLNLGRGVPAAVGFILGVWGSL</sequence>
<dbReference type="InterPro" id="IPR013901">
    <property type="entry name" value="Anthrone_oxy"/>
</dbReference>
<evidence type="ECO:0000313" key="8">
    <source>
        <dbReference type="Proteomes" id="UP001375240"/>
    </source>
</evidence>
<reference evidence="7 8" key="1">
    <citation type="submission" date="2019-10" db="EMBL/GenBank/DDBJ databases">
        <authorList>
            <person name="Palmer J.M."/>
        </authorList>
    </citation>
    <scope>NUCLEOTIDE SEQUENCE [LARGE SCALE GENOMIC DNA]</scope>
    <source>
        <strain evidence="7 8">TWF696</strain>
    </source>
</reference>
<evidence type="ECO:0000313" key="7">
    <source>
        <dbReference type="EMBL" id="KAK6331220.1"/>
    </source>
</evidence>
<evidence type="ECO:0000256" key="3">
    <source>
        <dbReference type="ARBA" id="ARBA00022989"/>
    </source>
</evidence>
<feature type="transmembrane region" description="Helical" evidence="6">
    <location>
        <begin position="60"/>
        <end position="80"/>
    </location>
</feature>
<dbReference type="EMBL" id="JAVHNQ010000016">
    <property type="protein sequence ID" value="KAK6331220.1"/>
    <property type="molecule type" value="Genomic_DNA"/>
</dbReference>
<proteinExistence type="inferred from homology"/>
<dbReference type="AlphaFoldDB" id="A0AAV9TY38"/>
<organism evidence="7 8">
    <name type="scientific">Orbilia brochopaga</name>
    <dbReference type="NCBI Taxonomy" id="3140254"/>
    <lineage>
        <taxon>Eukaryota</taxon>
        <taxon>Fungi</taxon>
        <taxon>Dikarya</taxon>
        <taxon>Ascomycota</taxon>
        <taxon>Pezizomycotina</taxon>
        <taxon>Orbiliomycetes</taxon>
        <taxon>Orbiliales</taxon>
        <taxon>Orbiliaceae</taxon>
        <taxon>Orbilia</taxon>
    </lineage>
</organism>
<gene>
    <name evidence="7" type="ORF">TWF696_003279</name>
</gene>
<feature type="transmembrane region" description="Helical" evidence="6">
    <location>
        <begin position="92"/>
        <end position="111"/>
    </location>
</feature>
<evidence type="ECO:0008006" key="9">
    <source>
        <dbReference type="Google" id="ProtNLM"/>
    </source>
</evidence>
<dbReference type="Pfam" id="PF08592">
    <property type="entry name" value="Anthrone_oxy"/>
    <property type="match status" value="1"/>
</dbReference>
<name>A0AAV9TY38_9PEZI</name>
<keyword evidence="4 6" id="KW-0472">Membrane</keyword>
<evidence type="ECO:0000256" key="1">
    <source>
        <dbReference type="ARBA" id="ARBA00004141"/>
    </source>
</evidence>
<dbReference type="PANTHER" id="PTHR35042">
    <property type="entry name" value="ANTHRONE OXYGENASE ENCC"/>
    <property type="match status" value="1"/>
</dbReference>
<dbReference type="Proteomes" id="UP001375240">
    <property type="component" value="Unassembled WGS sequence"/>
</dbReference>
<feature type="transmembrane region" description="Helical" evidence="6">
    <location>
        <begin position="13"/>
        <end position="39"/>
    </location>
</feature>
<dbReference type="GO" id="GO:0016020">
    <property type="term" value="C:membrane"/>
    <property type="evidence" value="ECO:0007669"/>
    <property type="project" value="UniProtKB-SubCell"/>
</dbReference>
<comment type="caution">
    <text evidence="7">The sequence shown here is derived from an EMBL/GenBank/DDBJ whole genome shotgun (WGS) entry which is preliminary data.</text>
</comment>
<accession>A0AAV9TY38</accession>
<evidence type="ECO:0000256" key="4">
    <source>
        <dbReference type="ARBA" id="ARBA00023136"/>
    </source>
</evidence>
<evidence type="ECO:0000256" key="2">
    <source>
        <dbReference type="ARBA" id="ARBA00022692"/>
    </source>
</evidence>
<dbReference type="PANTHER" id="PTHR35042:SF1">
    <property type="entry name" value="DUF1772-DOMAIN-CONTAINING PROTEIN"/>
    <property type="match status" value="1"/>
</dbReference>
<keyword evidence="3 6" id="KW-1133">Transmembrane helix</keyword>
<protein>
    <recommendedName>
        <fullName evidence="9">DUF1772-domain-containing protein</fullName>
    </recommendedName>
</protein>
<evidence type="ECO:0000256" key="6">
    <source>
        <dbReference type="SAM" id="Phobius"/>
    </source>
</evidence>
<evidence type="ECO:0000256" key="5">
    <source>
        <dbReference type="ARBA" id="ARBA00034313"/>
    </source>
</evidence>
<comment type="subcellular location">
    <subcellularLocation>
        <location evidence="1">Membrane</location>
        <topology evidence="1">Multi-pass membrane protein</topology>
    </subcellularLocation>
</comment>
<comment type="similarity">
    <text evidence="5">Belongs to the anthrone oxygenase family.</text>
</comment>
<keyword evidence="2 6" id="KW-0812">Transmembrane</keyword>